<organism evidence="1 2">
    <name type="scientific">Aeromicrobium marinum DSM 15272</name>
    <dbReference type="NCBI Taxonomy" id="585531"/>
    <lineage>
        <taxon>Bacteria</taxon>
        <taxon>Bacillati</taxon>
        <taxon>Actinomycetota</taxon>
        <taxon>Actinomycetes</taxon>
        <taxon>Propionibacteriales</taxon>
        <taxon>Nocardioidaceae</taxon>
        <taxon>Aeromicrobium</taxon>
    </lineage>
</organism>
<protein>
    <submittedName>
        <fullName evidence="1">Uncharacterized protein</fullName>
    </submittedName>
</protein>
<dbReference type="HOGENOM" id="CLU_3211411_0_0_11"/>
<reference evidence="1" key="1">
    <citation type="submission" date="2010-08" db="EMBL/GenBank/DDBJ databases">
        <authorList>
            <person name="Muzny D."/>
            <person name="Qin X."/>
            <person name="Buhay C."/>
            <person name="Dugan-Rocha S."/>
            <person name="Ding Y."/>
            <person name="Chen G."/>
            <person name="Hawes A."/>
            <person name="Holder M."/>
            <person name="Jhangiani S."/>
            <person name="Johnson A."/>
            <person name="Khan Z."/>
            <person name="Li Z."/>
            <person name="Liu W."/>
            <person name="Liu X."/>
            <person name="Perez L."/>
            <person name="Shen H."/>
            <person name="Wang Q."/>
            <person name="Watt J."/>
            <person name="Xi L."/>
            <person name="Xin Y."/>
            <person name="Zhou J."/>
            <person name="Deng J."/>
            <person name="Jiang H."/>
            <person name="Liu Y."/>
            <person name="Qu J."/>
            <person name="Song X.-Z."/>
            <person name="Zhang L."/>
            <person name="Villasana D."/>
            <person name="Johnson A."/>
            <person name="Liu J."/>
            <person name="Liyanage D."/>
            <person name="Lorensuhewa L."/>
            <person name="Robinson T."/>
            <person name="Song A."/>
            <person name="Song B.-B."/>
            <person name="Dinh H."/>
            <person name="Thornton R."/>
            <person name="Coyle M."/>
            <person name="Francisco L."/>
            <person name="Jackson L."/>
            <person name="Javaid M."/>
            <person name="Korchina V."/>
            <person name="Kovar C."/>
            <person name="Mata R."/>
            <person name="Mathew T."/>
            <person name="Ngo R."/>
            <person name="Nguyen L."/>
            <person name="Nguyen N."/>
            <person name="Okwuonu G."/>
            <person name="Ongeri F."/>
            <person name="Pham C."/>
            <person name="Simmons D."/>
            <person name="Wilczek-Boney K."/>
            <person name="Hale W."/>
            <person name="Jakkamsetti A."/>
            <person name="Pham P."/>
            <person name="Ruth R."/>
            <person name="San Lucas F."/>
            <person name="Warren J."/>
            <person name="Zhang J."/>
            <person name="Zhao Z."/>
            <person name="Zhou C."/>
            <person name="Zhu D."/>
            <person name="Lee S."/>
            <person name="Bess C."/>
            <person name="Blankenburg K."/>
            <person name="Forbes L."/>
            <person name="Fu Q."/>
            <person name="Gubbala S."/>
            <person name="Hirani K."/>
            <person name="Jayaseelan J.C."/>
            <person name="Lara F."/>
            <person name="Munidasa M."/>
            <person name="Palculict T."/>
            <person name="Patil S."/>
            <person name="Pu L.-L."/>
            <person name="Saada N."/>
            <person name="Tang L."/>
            <person name="Weissenberger G."/>
            <person name="Zhu Y."/>
            <person name="Hemphill L."/>
            <person name="Shang Y."/>
            <person name="Youmans B."/>
            <person name="Ayvaz T."/>
            <person name="Ross M."/>
            <person name="Santibanez J."/>
            <person name="Aqrawi P."/>
            <person name="Gross S."/>
            <person name="Joshi V."/>
            <person name="Fowler G."/>
            <person name="Nazareth L."/>
            <person name="Reid J."/>
            <person name="Worley K."/>
            <person name="Petrosino J."/>
            <person name="Highlander S."/>
            <person name="Gibbs R."/>
        </authorList>
    </citation>
    <scope>NUCLEOTIDE SEQUENCE [LARGE SCALE GENOMIC DNA]</scope>
    <source>
        <strain evidence="1">DSM 15272</strain>
    </source>
</reference>
<proteinExistence type="predicted"/>
<dbReference type="EMBL" id="ACLF03000002">
    <property type="protein sequence ID" value="EFQ84507.1"/>
    <property type="molecule type" value="Genomic_DNA"/>
</dbReference>
<keyword evidence="2" id="KW-1185">Reference proteome</keyword>
<dbReference type="Proteomes" id="UP000003111">
    <property type="component" value="Unassembled WGS sequence"/>
</dbReference>
<name>E2S8K2_9ACTN</name>
<dbReference type="STRING" id="585531.HMPREF0063_10359"/>
<evidence type="ECO:0000313" key="2">
    <source>
        <dbReference type="Proteomes" id="UP000003111"/>
    </source>
</evidence>
<evidence type="ECO:0000313" key="1">
    <source>
        <dbReference type="EMBL" id="EFQ84507.1"/>
    </source>
</evidence>
<dbReference type="AlphaFoldDB" id="E2S8K2"/>
<sequence length="44" mass="4402">MSVASGSFLALTVAALPGDRVQVFASPPDARPAAMCSPARGTRA</sequence>
<gene>
    <name evidence="1" type="ORF">HMPREF0063_10359</name>
</gene>
<accession>E2S8K2</accession>
<comment type="caution">
    <text evidence="1">The sequence shown here is derived from an EMBL/GenBank/DDBJ whole genome shotgun (WGS) entry which is preliminary data.</text>
</comment>